<evidence type="ECO:0000256" key="2">
    <source>
        <dbReference type="HAMAP-Rule" id="MF_01124"/>
    </source>
</evidence>
<dbReference type="GO" id="GO:0030674">
    <property type="term" value="F:protein-macromolecule adaptor activity"/>
    <property type="evidence" value="ECO:0007669"/>
    <property type="project" value="UniProtKB-UniRule"/>
</dbReference>
<evidence type="ECO:0000256" key="1">
    <source>
        <dbReference type="ARBA" id="ARBA00005397"/>
    </source>
</evidence>
<reference evidence="3" key="1">
    <citation type="journal article" date="2014" name="Int. J. Syst. Evol. Microbiol.">
        <title>Complete genome sequence of Corynebacterium casei LMG S-19264T (=DSM 44701T), isolated from a smear-ripened cheese.</title>
        <authorList>
            <consortium name="US DOE Joint Genome Institute (JGI-PGF)"/>
            <person name="Walter F."/>
            <person name="Albersmeier A."/>
            <person name="Kalinowski J."/>
            <person name="Ruckert C."/>
        </authorList>
    </citation>
    <scope>NUCLEOTIDE SEQUENCE</scope>
    <source>
        <strain evidence="3">JCM 15325</strain>
    </source>
</reference>
<accession>A0A917RZP6</accession>
<name>A0A917RZP6_9BACL</name>
<dbReference type="PANTHER" id="PTHR39161:SF2">
    <property type="entry name" value="ADAPTER PROTEIN MECA 2"/>
    <property type="match status" value="1"/>
</dbReference>
<gene>
    <name evidence="3" type="primary">mecA2</name>
    <name evidence="2" type="synonym">mecA</name>
    <name evidence="3" type="ORF">GCM10007968_08840</name>
</gene>
<dbReference type="AlphaFoldDB" id="A0A917RZP6"/>
<keyword evidence="4" id="KW-1185">Reference proteome</keyword>
<dbReference type="PANTHER" id="PTHR39161">
    <property type="entry name" value="ADAPTER PROTEIN MECA"/>
    <property type="match status" value="1"/>
</dbReference>
<comment type="function">
    <text evidence="2">Enables the recognition and targeting of unfolded and aggregated proteins to the ClpC protease or to other proteins involved in proteolysis.</text>
</comment>
<comment type="subunit">
    <text evidence="2">Homodimer.</text>
</comment>
<dbReference type="PIRSF" id="PIRSF029008">
    <property type="entry name" value="MecA"/>
    <property type="match status" value="1"/>
</dbReference>
<evidence type="ECO:0000313" key="3">
    <source>
        <dbReference type="EMBL" id="GGL46971.1"/>
    </source>
</evidence>
<dbReference type="EMBL" id="BMOK01000003">
    <property type="protein sequence ID" value="GGL46971.1"/>
    <property type="molecule type" value="Genomic_DNA"/>
</dbReference>
<dbReference type="RefSeq" id="WP_188801880.1">
    <property type="nucleotide sequence ID" value="NZ_BMOK01000003.1"/>
</dbReference>
<proteinExistence type="inferred from homology"/>
<dbReference type="HAMAP" id="MF_01124">
    <property type="entry name" value="MecA"/>
    <property type="match status" value="1"/>
</dbReference>
<comment type="caution">
    <text evidence="3">The sequence shown here is derived from an EMBL/GenBank/DDBJ whole genome shotgun (WGS) entry which is preliminary data.</text>
</comment>
<comment type="domain">
    <text evidence="2">The N-terminal domain probably binds unfolded/aggregated proteins; the C-terminal domain interacts with ClpC.</text>
</comment>
<dbReference type="InterPro" id="IPR008681">
    <property type="entry name" value="Neg-reg_MecA"/>
</dbReference>
<dbReference type="InterPro" id="IPR038471">
    <property type="entry name" value="MecA_C_sf"/>
</dbReference>
<organism evidence="3 4">
    <name type="scientific">Sporolactobacillus putidus</name>
    <dbReference type="NCBI Taxonomy" id="492735"/>
    <lineage>
        <taxon>Bacteria</taxon>
        <taxon>Bacillati</taxon>
        <taxon>Bacillota</taxon>
        <taxon>Bacilli</taxon>
        <taxon>Bacillales</taxon>
        <taxon>Sporolactobacillaceae</taxon>
        <taxon>Sporolactobacillus</taxon>
    </lineage>
</organism>
<protein>
    <recommendedName>
        <fullName evidence="2">Adapter protein MecA</fullName>
    </recommendedName>
</protein>
<dbReference type="NCBIfam" id="NF002781">
    <property type="entry name" value="PRK02899.1"/>
    <property type="match status" value="1"/>
</dbReference>
<comment type="similarity">
    <text evidence="1 2">Belongs to the MecA family.</text>
</comment>
<dbReference type="Gene3D" id="3.30.70.1950">
    <property type="match status" value="1"/>
</dbReference>
<dbReference type="Pfam" id="PF05389">
    <property type="entry name" value="MecA"/>
    <property type="match status" value="1"/>
</dbReference>
<dbReference type="Proteomes" id="UP000654670">
    <property type="component" value="Unassembled WGS sequence"/>
</dbReference>
<reference evidence="3" key="2">
    <citation type="submission" date="2020-09" db="EMBL/GenBank/DDBJ databases">
        <authorList>
            <person name="Sun Q."/>
            <person name="Ohkuma M."/>
        </authorList>
    </citation>
    <scope>NUCLEOTIDE SEQUENCE</scope>
    <source>
        <strain evidence="3">JCM 15325</strain>
    </source>
</reference>
<sequence length="208" mass="24078">MRLERLNGDRIKIFLTFDDLKERGITKEDMWHDLPRVEQLFREMMLEADDELGFEANGPIDVEVFSLPAQGMVVIVSKGRASDDSDDRQDFDEEDEDDFIQMQVTLDESQDVLYQFEQFEDVITLTKTLHDLGVAKGSLYLFENKYYLHFDEDQLDSEVDLETLVAVLAEFGDTSTITIHRLDEYGKCLIEGEAVAVIYRYFIEAPHA</sequence>
<evidence type="ECO:0000313" key="4">
    <source>
        <dbReference type="Proteomes" id="UP000654670"/>
    </source>
</evidence>